<dbReference type="SMART" id="SM00175">
    <property type="entry name" value="RAB"/>
    <property type="match status" value="1"/>
</dbReference>
<proteinExistence type="predicted"/>
<organism evidence="2">
    <name type="scientific">Hexamita inflata</name>
    <dbReference type="NCBI Taxonomy" id="28002"/>
    <lineage>
        <taxon>Eukaryota</taxon>
        <taxon>Metamonada</taxon>
        <taxon>Diplomonadida</taxon>
        <taxon>Hexamitidae</taxon>
        <taxon>Hexamitinae</taxon>
        <taxon>Hexamita</taxon>
    </lineage>
</organism>
<keyword evidence="1" id="KW-0547">Nucleotide-binding</keyword>
<dbReference type="SMART" id="SM00173">
    <property type="entry name" value="RAS"/>
    <property type="match status" value="1"/>
</dbReference>
<dbReference type="Gene3D" id="3.40.50.300">
    <property type="entry name" value="P-loop containing nucleotide triphosphate hydrolases"/>
    <property type="match status" value="1"/>
</dbReference>
<dbReference type="EMBL" id="CATOUU010000834">
    <property type="protein sequence ID" value="CAI9952575.1"/>
    <property type="molecule type" value="Genomic_DNA"/>
</dbReference>
<dbReference type="PRINTS" id="PR00449">
    <property type="entry name" value="RASTRNSFRMNG"/>
</dbReference>
<dbReference type="InterPro" id="IPR005225">
    <property type="entry name" value="Small_GTP-bd"/>
</dbReference>
<dbReference type="GO" id="GO:0003924">
    <property type="term" value="F:GTPase activity"/>
    <property type="evidence" value="ECO:0007669"/>
    <property type="project" value="InterPro"/>
</dbReference>
<dbReference type="PANTHER" id="PTHR47978">
    <property type="match status" value="1"/>
</dbReference>
<dbReference type="Pfam" id="PF00071">
    <property type="entry name" value="Ras"/>
    <property type="match status" value="1"/>
</dbReference>
<sequence>MFKEKLVLLGASSAGKTSFMQRFVQNTFDSVPSTIGAAFKCKTVSINDKSVTFEIWDTAGQERYAAIAPIFYRTAKFVIVLYDVTDIKSFERAKQWVCEVQQSSSVNRIIALCANKCDLPKEDWQIDAEFVQQYANSNNLLYFQTSAKKNFNIEQTFKEVANEYINTTKIKVKVNPQFIDTTVQQRNKGCC</sequence>
<dbReference type="InterPro" id="IPR001806">
    <property type="entry name" value="Small_GTPase"/>
</dbReference>
<keyword evidence="4" id="KW-1185">Reference proteome</keyword>
<gene>
    <name evidence="2" type="ORF">HINF_LOCUS40220</name>
    <name evidence="3" type="ORF">HINF_LOCUS8475</name>
</gene>
<evidence type="ECO:0000313" key="2">
    <source>
        <dbReference type="EMBL" id="CAI9952575.1"/>
    </source>
</evidence>
<reference evidence="3 4" key="2">
    <citation type="submission" date="2024-07" db="EMBL/GenBank/DDBJ databases">
        <authorList>
            <person name="Akdeniz Z."/>
        </authorList>
    </citation>
    <scope>NUCLEOTIDE SEQUENCE [LARGE SCALE GENOMIC DNA]</scope>
</reference>
<dbReference type="AlphaFoldDB" id="A0AA86Q584"/>
<dbReference type="EMBL" id="CAXDID020000018">
    <property type="protein sequence ID" value="CAL5985014.1"/>
    <property type="molecule type" value="Genomic_DNA"/>
</dbReference>
<dbReference type="FunFam" id="3.40.50.300:FF:000808">
    <property type="entry name" value="Small GTP-binding protein, putative"/>
    <property type="match status" value="1"/>
</dbReference>
<evidence type="ECO:0000313" key="4">
    <source>
        <dbReference type="Proteomes" id="UP001642409"/>
    </source>
</evidence>
<protein>
    <submittedName>
        <fullName evidence="2">Rab1a</fullName>
    </submittedName>
</protein>
<evidence type="ECO:0000313" key="3">
    <source>
        <dbReference type="EMBL" id="CAL5985014.1"/>
    </source>
</evidence>
<evidence type="ECO:0000256" key="1">
    <source>
        <dbReference type="ARBA" id="ARBA00022741"/>
    </source>
</evidence>
<dbReference type="Proteomes" id="UP001642409">
    <property type="component" value="Unassembled WGS sequence"/>
</dbReference>
<reference evidence="2" key="1">
    <citation type="submission" date="2023-06" db="EMBL/GenBank/DDBJ databases">
        <authorList>
            <person name="Kurt Z."/>
        </authorList>
    </citation>
    <scope>NUCLEOTIDE SEQUENCE</scope>
</reference>
<dbReference type="PROSITE" id="PS51419">
    <property type="entry name" value="RAB"/>
    <property type="match status" value="1"/>
</dbReference>
<comment type="caution">
    <text evidence="2">The sequence shown here is derived from an EMBL/GenBank/DDBJ whole genome shotgun (WGS) entry which is preliminary data.</text>
</comment>
<dbReference type="PROSITE" id="PS51421">
    <property type="entry name" value="RAS"/>
    <property type="match status" value="1"/>
</dbReference>
<dbReference type="SMART" id="SM00174">
    <property type="entry name" value="RHO"/>
    <property type="match status" value="1"/>
</dbReference>
<name>A0AA86Q584_9EUKA</name>
<dbReference type="NCBIfam" id="TIGR00231">
    <property type="entry name" value="small_GTP"/>
    <property type="match status" value="1"/>
</dbReference>
<dbReference type="InterPro" id="IPR027417">
    <property type="entry name" value="P-loop_NTPase"/>
</dbReference>
<dbReference type="SMART" id="SM00176">
    <property type="entry name" value="RAN"/>
    <property type="match status" value="1"/>
</dbReference>
<dbReference type="GO" id="GO:0005525">
    <property type="term" value="F:GTP binding"/>
    <property type="evidence" value="ECO:0007669"/>
    <property type="project" value="InterPro"/>
</dbReference>
<accession>A0AA86Q584</accession>
<dbReference type="SUPFAM" id="SSF52540">
    <property type="entry name" value="P-loop containing nucleoside triphosphate hydrolases"/>
    <property type="match status" value="1"/>
</dbReference>